<protein>
    <submittedName>
        <fullName evidence="1">Uncharacterized protein</fullName>
    </submittedName>
</protein>
<name>A0ACA9Y7K9_9ASCO</name>
<evidence type="ECO:0000313" key="1">
    <source>
        <dbReference type="EMBL" id="CAH6721010.1"/>
    </source>
</evidence>
<comment type="caution">
    <text evidence="1">The sequence shown here is derived from an EMBL/GenBank/DDBJ whole genome shotgun (WGS) entry which is preliminary data.</text>
</comment>
<organism evidence="1 2">
    <name type="scientific">[Candida] jaroonii</name>
    <dbReference type="NCBI Taxonomy" id="467808"/>
    <lineage>
        <taxon>Eukaryota</taxon>
        <taxon>Fungi</taxon>
        <taxon>Dikarya</taxon>
        <taxon>Ascomycota</taxon>
        <taxon>Saccharomycotina</taxon>
        <taxon>Pichiomycetes</taxon>
        <taxon>Debaryomycetaceae</taxon>
        <taxon>Yamadazyma</taxon>
    </lineage>
</organism>
<sequence>MECLSINLDFKYILKDKNIPSVFDTNNLWKANEFGGFHNYEIIENYSAIEAKVVEINNQKNGLIEVIKPSFEVPIISLIFKGTRDFINTSRLEVYKQYNQISFKTINHKVNEKLIPKLIELSTVNNVEIMCNNEQVQLIGQLDNITFVETQIRVIIDAFSGLLIESFDINLSVIPILGDQNLFNFKEIVKQNNTNVYLPDLLPEVYHSRIYSDLDSFKIWITGEKPLGILNTIRILKNVIEKISFFQKTIKLSKEKLDLITLYHQDALLKIMISNSTFIKIPQFGDDDNEVTVQGNDEVSVTNTIQDIHKLTQNYYKLLINSDSFENYQQVLYKISPFKIMMKMNVEGMEVIGINTDVRSFIDQINISNILKVSLLIEINNTEKDFISGKKNGKILKILNQFNNSIIKFLPQDEYQFLVDIVIERSYNLDTLKLIMGLIEQELPSQFKFNIPEIFHKSIIGNGGLIIQSIMKKYNVYIKFSSQPKNVNLYSFKRFNNVLIKCPKKNANNIKLVETELHNLVENCGNNNLNYNYLNLNTNNSIYNSIDFKLLKSHYILLLNNFKLTHLNNLEIEFSSYINWPRLEDFDDHLKTVEVKGSDIKMKFFVNKIVECLPKNYKFQLQRFNISDSFTDEIVLPFKFNDIEILVVNNELWLSYYEYKPSEIEKLATWLKDHDYIVIERGEFEFNPVETIDELKFKKSKKPLNKITNEV</sequence>
<dbReference type="Proteomes" id="UP001152531">
    <property type="component" value="Unassembled WGS sequence"/>
</dbReference>
<evidence type="ECO:0000313" key="2">
    <source>
        <dbReference type="Proteomes" id="UP001152531"/>
    </source>
</evidence>
<keyword evidence="2" id="KW-1185">Reference proteome</keyword>
<proteinExistence type="predicted"/>
<dbReference type="EMBL" id="CALSDN010000005">
    <property type="protein sequence ID" value="CAH6721010.1"/>
    <property type="molecule type" value="Genomic_DNA"/>
</dbReference>
<accession>A0ACA9Y7K9</accession>
<reference evidence="1" key="1">
    <citation type="submission" date="2022-06" db="EMBL/GenBank/DDBJ databases">
        <authorList>
            <person name="Legras J.-L."/>
            <person name="Devillers H."/>
            <person name="Grondin C."/>
        </authorList>
    </citation>
    <scope>NUCLEOTIDE SEQUENCE</scope>
    <source>
        <strain evidence="1">CLIB 1444</strain>
    </source>
</reference>
<gene>
    <name evidence="1" type="ORF">CLIB1444_05S01574</name>
</gene>